<dbReference type="GO" id="GO:0016740">
    <property type="term" value="F:transferase activity"/>
    <property type="evidence" value="ECO:0007669"/>
    <property type="project" value="UniProtKB-KW"/>
</dbReference>
<protein>
    <submittedName>
        <fullName evidence="1">CoA transferase subunit A</fullName>
    </submittedName>
</protein>
<organism evidence="1 2">
    <name type="scientific">Yanshouia hominis</name>
    <dbReference type="NCBI Taxonomy" id="2763673"/>
    <lineage>
        <taxon>Bacteria</taxon>
        <taxon>Bacillati</taxon>
        <taxon>Bacillota</taxon>
        <taxon>Clostridia</taxon>
        <taxon>Eubacteriales</taxon>
        <taxon>Oscillospiraceae</taxon>
        <taxon>Yanshouia</taxon>
    </lineage>
</organism>
<dbReference type="Gene3D" id="3.40.1080.10">
    <property type="entry name" value="Glutaconate Coenzyme A-transferase"/>
    <property type="match status" value="1"/>
</dbReference>
<proteinExistence type="predicted"/>
<keyword evidence="1" id="KW-0808">Transferase</keyword>
<reference evidence="1 2" key="1">
    <citation type="submission" date="2020-08" db="EMBL/GenBank/DDBJ databases">
        <title>Genome public.</title>
        <authorList>
            <person name="Liu C."/>
            <person name="Sun Q."/>
        </authorList>
    </citation>
    <scope>NUCLEOTIDE SEQUENCE [LARGE SCALE GENOMIC DNA]</scope>
    <source>
        <strain evidence="1 2">BX1</strain>
    </source>
</reference>
<name>A0ABR7NEV3_9FIRM</name>
<evidence type="ECO:0000313" key="2">
    <source>
        <dbReference type="Proteomes" id="UP000658131"/>
    </source>
</evidence>
<comment type="caution">
    <text evidence="1">The sequence shown here is derived from an EMBL/GenBank/DDBJ whole genome shotgun (WGS) entry which is preliminary data.</text>
</comment>
<gene>
    <name evidence="1" type="ORF">H8717_00740</name>
</gene>
<dbReference type="Pfam" id="PF01144">
    <property type="entry name" value="CoA_trans"/>
    <property type="match status" value="1"/>
</dbReference>
<evidence type="ECO:0000313" key="1">
    <source>
        <dbReference type="EMBL" id="MBC8574940.1"/>
    </source>
</evidence>
<keyword evidence="2" id="KW-1185">Reference proteome</keyword>
<dbReference type="InterPro" id="IPR037171">
    <property type="entry name" value="NagB/RpiA_transferase-like"/>
</dbReference>
<dbReference type="SMART" id="SM00882">
    <property type="entry name" value="CoA_trans"/>
    <property type="match status" value="1"/>
</dbReference>
<dbReference type="RefSeq" id="WP_262398631.1">
    <property type="nucleotide sequence ID" value="NZ_JACRTB010000001.1"/>
</dbReference>
<dbReference type="InterPro" id="IPR004165">
    <property type="entry name" value="CoA_trans_fam_I"/>
</dbReference>
<dbReference type="Proteomes" id="UP000658131">
    <property type="component" value="Unassembled WGS sequence"/>
</dbReference>
<dbReference type="EMBL" id="JACRTB010000001">
    <property type="protein sequence ID" value="MBC8574940.1"/>
    <property type="molecule type" value="Genomic_DNA"/>
</dbReference>
<sequence length="326" mass="36453">MTNKTMTLHDAVARLIRSGDQMAIGGFTTSRKPLAVIGEILRQGQTEFIAQGGPAGSDWDMLIGAGRVKAYINCYTANPRFSNVSRRFRAAIEEGRILFEDYSQDAAMMSFHGASLGLPYVPVKMMLGSGMEKEWGIPEEIRRTIDKLPNQKYIIQENPFQPGEKLLLMPTPRIDVAILHVQMASPDGTCRILGDPYQDVDLAFASERTIVTCDELVANEEIRRSPELNTIPGICVDAVVHLPYGGHPSQVYDCYDYDKEFYLAYDRAGKTEESFCEWLKEWVYDLPDHRAYLNKLGATRLIDLKVTTGFGYHVSTETIVGEVAAP</sequence>
<dbReference type="Gene3D" id="3.30.30.40">
    <property type="match status" value="1"/>
</dbReference>
<dbReference type="SUPFAM" id="SSF100950">
    <property type="entry name" value="NagB/RpiA/CoA transferase-like"/>
    <property type="match status" value="1"/>
</dbReference>
<accession>A0ABR7NEV3</accession>